<reference evidence="1 2" key="1">
    <citation type="journal article" date="2009" name="Environ. Microbiol.">
        <title>Genome sequence of Desulfobacterium autotrophicum HRM2, a marine sulfate reducer oxidizing organic carbon completely to carbon dioxide.</title>
        <authorList>
            <person name="Strittmatter A.W."/>
            <person name="Liesegang H."/>
            <person name="Rabus R."/>
            <person name="Decker I."/>
            <person name="Amann J."/>
            <person name="Andres S."/>
            <person name="Henne A."/>
            <person name="Fricke W.F."/>
            <person name="Martinez-Arias R."/>
            <person name="Bartels D."/>
            <person name="Goesmann A."/>
            <person name="Krause L."/>
            <person name="Puehler A."/>
            <person name="Klenk H.P."/>
            <person name="Richter M."/>
            <person name="Schuler M."/>
            <person name="Gloeckner F.O."/>
            <person name="Meyerdierks A."/>
            <person name="Gottschalk G."/>
            <person name="Amann R."/>
        </authorList>
    </citation>
    <scope>NUCLEOTIDE SEQUENCE [LARGE SCALE GENOMIC DNA]</scope>
    <source>
        <strain evidence="2">ATCC 43914 / DSM 3382 / HRM2</strain>
    </source>
</reference>
<protein>
    <submittedName>
        <fullName evidence="1">Uncharacterized protein</fullName>
    </submittedName>
</protein>
<gene>
    <name evidence="1" type="ordered locus">HRM2_47930</name>
</gene>
<dbReference type="AlphaFoldDB" id="C0QHI3"/>
<name>C0QHI3_DESAH</name>
<proteinExistence type="predicted"/>
<dbReference type="Proteomes" id="UP000000442">
    <property type="component" value="Chromosome"/>
</dbReference>
<evidence type="ECO:0000313" key="1">
    <source>
        <dbReference type="EMBL" id="ACN17842.1"/>
    </source>
</evidence>
<dbReference type="EMBL" id="CP001087">
    <property type="protein sequence ID" value="ACN17842.1"/>
    <property type="molecule type" value="Genomic_DNA"/>
</dbReference>
<organism evidence="1 2">
    <name type="scientific">Desulforapulum autotrophicum (strain ATCC 43914 / DSM 3382 / VKM B-1955 / HRM2)</name>
    <name type="common">Desulfobacterium autotrophicum</name>
    <dbReference type="NCBI Taxonomy" id="177437"/>
    <lineage>
        <taxon>Bacteria</taxon>
        <taxon>Pseudomonadati</taxon>
        <taxon>Thermodesulfobacteriota</taxon>
        <taxon>Desulfobacteria</taxon>
        <taxon>Desulfobacterales</taxon>
        <taxon>Desulfobacteraceae</taxon>
        <taxon>Desulforapulum</taxon>
    </lineage>
</organism>
<accession>C0QHI3</accession>
<dbReference type="KEGG" id="dat:HRM2_47930"/>
<keyword evidence="2" id="KW-1185">Reference proteome</keyword>
<dbReference type="HOGENOM" id="CLU_2537049_0_0_7"/>
<sequence>MNKFLFIYCDHELKPISDSLQAHFQEYTGSRLQILSIIKKLRECHKLAQGWGPGYQIKKTINFVQRIIPMRATGYTVAYAVEA</sequence>
<evidence type="ECO:0000313" key="2">
    <source>
        <dbReference type="Proteomes" id="UP000000442"/>
    </source>
</evidence>